<dbReference type="OrthoDB" id="9802426at2"/>
<evidence type="ECO:0000256" key="3">
    <source>
        <dbReference type="ARBA" id="ARBA00023125"/>
    </source>
</evidence>
<evidence type="ECO:0000313" key="8">
    <source>
        <dbReference type="EMBL" id="RJF99640.1"/>
    </source>
</evidence>
<dbReference type="SMART" id="SM00862">
    <property type="entry name" value="Trans_reg_C"/>
    <property type="match status" value="1"/>
</dbReference>
<dbReference type="AlphaFoldDB" id="A0A3A3FVI7"/>
<dbReference type="GO" id="GO:0000976">
    <property type="term" value="F:transcription cis-regulatory region binding"/>
    <property type="evidence" value="ECO:0007669"/>
    <property type="project" value="TreeGrafter"/>
</dbReference>
<keyword evidence="2" id="KW-0902">Two-component regulatory system</keyword>
<keyword evidence="3 5" id="KW-0238">DNA-binding</keyword>
<dbReference type="Gene3D" id="1.10.10.10">
    <property type="entry name" value="Winged helix-like DNA-binding domain superfamily/Winged helix DNA-binding domain"/>
    <property type="match status" value="1"/>
</dbReference>
<comment type="caution">
    <text evidence="8">The sequence shown here is derived from an EMBL/GenBank/DDBJ whole genome shotgun (WGS) entry which is preliminary data.</text>
</comment>
<dbReference type="PANTHER" id="PTHR48111:SF40">
    <property type="entry name" value="PHOSPHATE REGULON TRANSCRIPTIONAL REGULATORY PROTEIN PHOB"/>
    <property type="match status" value="1"/>
</dbReference>
<evidence type="ECO:0000256" key="2">
    <source>
        <dbReference type="ARBA" id="ARBA00023012"/>
    </source>
</evidence>
<gene>
    <name evidence="8" type="ORF">D3871_14770</name>
</gene>
<evidence type="ECO:0000313" key="9">
    <source>
        <dbReference type="Proteomes" id="UP000265955"/>
    </source>
</evidence>
<dbReference type="GO" id="GO:0005829">
    <property type="term" value="C:cytosol"/>
    <property type="evidence" value="ECO:0007669"/>
    <property type="project" value="TreeGrafter"/>
</dbReference>
<organism evidence="8 9">
    <name type="scientific">Noviherbaspirillum saxi</name>
    <dbReference type="NCBI Taxonomy" id="2320863"/>
    <lineage>
        <taxon>Bacteria</taxon>
        <taxon>Pseudomonadati</taxon>
        <taxon>Pseudomonadota</taxon>
        <taxon>Betaproteobacteria</taxon>
        <taxon>Burkholderiales</taxon>
        <taxon>Oxalobacteraceae</taxon>
        <taxon>Noviherbaspirillum</taxon>
    </lineage>
</organism>
<evidence type="ECO:0000256" key="1">
    <source>
        <dbReference type="ARBA" id="ARBA00022553"/>
    </source>
</evidence>
<feature type="domain" description="Response regulatory" evidence="6">
    <location>
        <begin position="5"/>
        <end position="120"/>
    </location>
</feature>
<dbReference type="PANTHER" id="PTHR48111">
    <property type="entry name" value="REGULATOR OF RPOS"/>
    <property type="match status" value="1"/>
</dbReference>
<proteinExistence type="predicted"/>
<dbReference type="InterPro" id="IPR001867">
    <property type="entry name" value="OmpR/PhoB-type_DNA-bd"/>
</dbReference>
<dbReference type="CDD" id="cd00383">
    <property type="entry name" value="trans_reg_C"/>
    <property type="match status" value="1"/>
</dbReference>
<dbReference type="InterPro" id="IPR036388">
    <property type="entry name" value="WH-like_DNA-bd_sf"/>
</dbReference>
<evidence type="ECO:0000256" key="5">
    <source>
        <dbReference type="PROSITE-ProRule" id="PRU01091"/>
    </source>
</evidence>
<protein>
    <submittedName>
        <fullName evidence="8">DNA-binding response regulator</fullName>
    </submittedName>
</protein>
<dbReference type="PROSITE" id="PS50110">
    <property type="entry name" value="RESPONSE_REGULATORY"/>
    <property type="match status" value="1"/>
</dbReference>
<dbReference type="GO" id="GO:0000156">
    <property type="term" value="F:phosphorelay response regulator activity"/>
    <property type="evidence" value="ECO:0007669"/>
    <property type="project" value="TreeGrafter"/>
</dbReference>
<feature type="domain" description="OmpR/PhoB-type" evidence="7">
    <location>
        <begin position="131"/>
        <end position="230"/>
    </location>
</feature>
<dbReference type="Pfam" id="PF00486">
    <property type="entry name" value="Trans_reg_C"/>
    <property type="match status" value="1"/>
</dbReference>
<dbReference type="Gene3D" id="3.40.50.2300">
    <property type="match status" value="1"/>
</dbReference>
<dbReference type="InterPro" id="IPR001789">
    <property type="entry name" value="Sig_transdc_resp-reg_receiver"/>
</dbReference>
<dbReference type="InterPro" id="IPR011006">
    <property type="entry name" value="CheY-like_superfamily"/>
</dbReference>
<dbReference type="GO" id="GO:0032993">
    <property type="term" value="C:protein-DNA complex"/>
    <property type="evidence" value="ECO:0007669"/>
    <property type="project" value="TreeGrafter"/>
</dbReference>
<dbReference type="RefSeq" id="WP_119769576.1">
    <property type="nucleotide sequence ID" value="NZ_QYUO01000001.1"/>
</dbReference>
<keyword evidence="1 4" id="KW-0597">Phosphoprotein</keyword>
<keyword evidence="9" id="KW-1185">Reference proteome</keyword>
<accession>A0A3A3FVI7</accession>
<dbReference type="Proteomes" id="UP000265955">
    <property type="component" value="Unassembled WGS sequence"/>
</dbReference>
<dbReference type="InterPro" id="IPR039420">
    <property type="entry name" value="WalR-like"/>
</dbReference>
<dbReference type="PROSITE" id="PS51755">
    <property type="entry name" value="OMPR_PHOB"/>
    <property type="match status" value="1"/>
</dbReference>
<dbReference type="EMBL" id="QYUO01000001">
    <property type="protein sequence ID" value="RJF99640.1"/>
    <property type="molecule type" value="Genomic_DNA"/>
</dbReference>
<dbReference type="SUPFAM" id="SSF52172">
    <property type="entry name" value="CheY-like"/>
    <property type="match status" value="1"/>
</dbReference>
<evidence type="ECO:0000259" key="7">
    <source>
        <dbReference type="PROSITE" id="PS51755"/>
    </source>
</evidence>
<feature type="DNA-binding region" description="OmpR/PhoB-type" evidence="5">
    <location>
        <begin position="131"/>
        <end position="230"/>
    </location>
</feature>
<dbReference type="SUPFAM" id="SSF46894">
    <property type="entry name" value="C-terminal effector domain of the bipartite response regulators"/>
    <property type="match status" value="1"/>
</dbReference>
<dbReference type="Pfam" id="PF00072">
    <property type="entry name" value="Response_reg"/>
    <property type="match status" value="1"/>
</dbReference>
<reference evidence="9" key="1">
    <citation type="submission" date="2018-09" db="EMBL/GenBank/DDBJ databases">
        <authorList>
            <person name="Zhu H."/>
        </authorList>
    </citation>
    <scope>NUCLEOTIDE SEQUENCE [LARGE SCALE GENOMIC DNA]</scope>
    <source>
        <strain evidence="9">K1R23-30</strain>
    </source>
</reference>
<dbReference type="InterPro" id="IPR016032">
    <property type="entry name" value="Sig_transdc_resp-reg_C-effctor"/>
</dbReference>
<evidence type="ECO:0000259" key="6">
    <source>
        <dbReference type="PROSITE" id="PS50110"/>
    </source>
</evidence>
<evidence type="ECO:0000256" key="4">
    <source>
        <dbReference type="PROSITE-ProRule" id="PRU00169"/>
    </source>
</evidence>
<name>A0A3A3FVI7_9BURK</name>
<feature type="modified residue" description="4-aspartylphosphate" evidence="4">
    <location>
        <position position="56"/>
    </location>
</feature>
<sequence length="232" mass="26441">MSTERIAIFAHDHSAPEAIQEISDALSSAGYACVTSSYRDAVATAQPDHVDLWICDWPGDDPIADILIRTRQTDTWRPVLAVIERGQTDDALAALNAGADDYIVRPLRRTELVLRINALLGHAYPERKSVDEALQYGPFRFHTNKTLVTRDRMSVELTQKEFELALLFFRNLDRPLSRAFIQETVWSREPDIPSRTMDTHISRIRSKLGLRPENGFRLAPVYSYGYRLEQTP</sequence>
<dbReference type="GO" id="GO:0006355">
    <property type="term" value="P:regulation of DNA-templated transcription"/>
    <property type="evidence" value="ECO:0007669"/>
    <property type="project" value="InterPro"/>
</dbReference>